<dbReference type="GO" id="GO:0016491">
    <property type="term" value="F:oxidoreductase activity"/>
    <property type="evidence" value="ECO:0007669"/>
    <property type="project" value="UniProtKB-KW"/>
</dbReference>
<dbReference type="Proteomes" id="UP001595478">
    <property type="component" value="Unassembled WGS sequence"/>
</dbReference>
<dbReference type="EC" id="1.14.19.-" evidence="2"/>
<dbReference type="PIRSF" id="PIRSF011396">
    <property type="entry name" value="Trp_halogenase"/>
    <property type="match status" value="1"/>
</dbReference>
<accession>A0ABV7FK94</accession>
<dbReference type="InterPro" id="IPR006905">
    <property type="entry name" value="Flavin_halogenase"/>
</dbReference>
<name>A0ABV7FK94_9ALTE</name>
<dbReference type="PANTHER" id="PTHR43747:SF4">
    <property type="entry name" value="FLAVIN-DEPENDENT TRYPTOPHAN HALOGENASE"/>
    <property type="match status" value="1"/>
</dbReference>
<evidence type="ECO:0000313" key="2">
    <source>
        <dbReference type="EMBL" id="MFC3120753.1"/>
    </source>
</evidence>
<feature type="transmembrane region" description="Helical" evidence="1">
    <location>
        <begin position="6"/>
        <end position="29"/>
    </location>
</feature>
<keyword evidence="1" id="KW-0472">Membrane</keyword>
<keyword evidence="2" id="KW-0560">Oxidoreductase</keyword>
<dbReference type="InterPro" id="IPR036188">
    <property type="entry name" value="FAD/NAD-bd_sf"/>
</dbReference>
<evidence type="ECO:0000256" key="1">
    <source>
        <dbReference type="SAM" id="Phobius"/>
    </source>
</evidence>
<proteinExistence type="predicted"/>
<dbReference type="InterPro" id="IPR033856">
    <property type="entry name" value="Trp_halogen"/>
</dbReference>
<keyword evidence="3" id="KW-1185">Reference proteome</keyword>
<dbReference type="SUPFAM" id="SSF51905">
    <property type="entry name" value="FAD/NAD(P)-binding domain"/>
    <property type="match status" value="1"/>
</dbReference>
<keyword evidence="1" id="KW-0812">Transmembrane</keyword>
<comment type="caution">
    <text evidence="2">The sequence shown here is derived from an EMBL/GenBank/DDBJ whole genome shotgun (WGS) entry which is preliminary data.</text>
</comment>
<protein>
    <submittedName>
        <fullName evidence="2">Tryptophan halogenase family protein</fullName>
        <ecNumber evidence="2">1.14.19.-</ecNumber>
    </submittedName>
</protein>
<keyword evidence="1" id="KW-1133">Transmembrane helix</keyword>
<reference evidence="3" key="1">
    <citation type="journal article" date="2019" name="Int. J. Syst. Evol. Microbiol.">
        <title>The Global Catalogue of Microorganisms (GCM) 10K type strain sequencing project: providing services to taxonomists for standard genome sequencing and annotation.</title>
        <authorList>
            <consortium name="The Broad Institute Genomics Platform"/>
            <consortium name="The Broad Institute Genome Sequencing Center for Infectious Disease"/>
            <person name="Wu L."/>
            <person name="Ma J."/>
        </authorList>
    </citation>
    <scope>NUCLEOTIDE SEQUENCE [LARGE SCALE GENOMIC DNA]</scope>
    <source>
        <strain evidence="3">KCTC 52473</strain>
    </source>
</reference>
<dbReference type="InterPro" id="IPR050816">
    <property type="entry name" value="Flavin-dep_Halogenase_NPB"/>
</dbReference>
<gene>
    <name evidence="2" type="ORF">ACFOHL_03900</name>
</gene>
<organism evidence="2 3">
    <name type="scientific">Agaribacter flavus</name>
    <dbReference type="NCBI Taxonomy" id="1902781"/>
    <lineage>
        <taxon>Bacteria</taxon>
        <taxon>Pseudomonadati</taxon>
        <taxon>Pseudomonadota</taxon>
        <taxon>Gammaproteobacteria</taxon>
        <taxon>Alteromonadales</taxon>
        <taxon>Alteromonadaceae</taxon>
        <taxon>Agaribacter</taxon>
    </lineage>
</organism>
<dbReference type="RefSeq" id="WP_376918883.1">
    <property type="nucleotide sequence ID" value="NZ_JBHRSW010000005.1"/>
</dbReference>
<dbReference type="Gene3D" id="3.50.50.60">
    <property type="entry name" value="FAD/NAD(P)-binding domain"/>
    <property type="match status" value="1"/>
</dbReference>
<sequence length="524" mass="59332">MSLAIRSVVIVGGGTAGWISAGVISASLIKRYGKDNPKRPTVTLVESAHTPPIGVGEGTLPTMRATLASMGISESDFIRETHASFKQGSTFRQWRKNTQDDIYQHPFTLPSDFSRTNLAEYWLSENWRRDYGEFAYFATPQAKVCEQMLAPKQSTTPEYAAVCNYGYHLDAAKFAVFLRQHCVEKLSVHHVIDEVLGIKKHDNGHIKAICTHANHEIEGQLFIDCTGAKSLLLGEHCGVEFKSKKDVLFVDSAIATQVNYTESLAPVESNTLSTAQSAGWIWDIGLPTRRGMGYAYASQFTTKENAQSTIEQYIQNDRYAKASGEYRHISFTPGHRARFWQGNCVAIGLSAGFVEPLEASSIALVELSAKMIAEQFPSHTAALVQLERRFNRAFLYRWQRIIDFLKLHYALSQREDSAFWLKNRDQATWPESLKEMLDGWRHQAPWHYDFEQVEIFPSASYQYILCGMGYSHNLQSPRQSGWVNRDFDHLLHSNKKTEASYLAALPTTRELLEKLKRQDFPLRG</sequence>
<dbReference type="Pfam" id="PF04820">
    <property type="entry name" value="Trp_halogenase"/>
    <property type="match status" value="1"/>
</dbReference>
<dbReference type="EMBL" id="JBHRSW010000005">
    <property type="protein sequence ID" value="MFC3120753.1"/>
    <property type="molecule type" value="Genomic_DNA"/>
</dbReference>
<dbReference type="PANTHER" id="PTHR43747">
    <property type="entry name" value="FAD-BINDING PROTEIN"/>
    <property type="match status" value="1"/>
</dbReference>
<evidence type="ECO:0000313" key="3">
    <source>
        <dbReference type="Proteomes" id="UP001595478"/>
    </source>
</evidence>